<dbReference type="KEGG" id="mff:MFFC18_19490"/>
<dbReference type="AlphaFoldDB" id="A0A5B9P726"/>
<sequence>MSGAVHPLSNRQLLSVLMAYLPKETLAEVGLCMMHAGLEKDIDGEPRKLREIRNLINLDCAGLDSYPDHPFVSINPAASSRDIKDSMNQLLAEWKREQGLSEQRIPSKEKLETYLQVWDDREGWFKGEYIRAREMTFSEIANRNDRSIKTVHNQYKSGFQLITGHEYSVDNWSELFGPLKVSEIFGDFGRATRLRPLIQKTRRAIPESVISSGQLPGFISRNSCTEEIPAEGLFRQIKQLIAAEKSDQEIAEELDLQHPEYLPLLRRRFDEI</sequence>
<gene>
    <name evidence="1" type="ORF">MFFC18_19490</name>
</gene>
<accession>A0A5B9P726</accession>
<dbReference type="STRING" id="980251.GCA_001642875_03436"/>
<evidence type="ECO:0000313" key="1">
    <source>
        <dbReference type="EMBL" id="QEG22088.1"/>
    </source>
</evidence>
<reference evidence="1 2" key="1">
    <citation type="submission" date="2019-08" db="EMBL/GenBank/DDBJ databases">
        <title>Deep-cultivation of Planctomycetes and their phenomic and genomic characterization uncovers novel biology.</title>
        <authorList>
            <person name="Wiegand S."/>
            <person name="Jogler M."/>
            <person name="Boedeker C."/>
            <person name="Pinto D."/>
            <person name="Vollmers J."/>
            <person name="Rivas-Marin E."/>
            <person name="Kohn T."/>
            <person name="Peeters S.H."/>
            <person name="Heuer A."/>
            <person name="Rast P."/>
            <person name="Oberbeckmann S."/>
            <person name="Bunk B."/>
            <person name="Jeske O."/>
            <person name="Meyerdierks A."/>
            <person name="Storesund J.E."/>
            <person name="Kallscheuer N."/>
            <person name="Luecker S."/>
            <person name="Lage O.M."/>
            <person name="Pohl T."/>
            <person name="Merkel B.J."/>
            <person name="Hornburger P."/>
            <person name="Mueller R.-W."/>
            <person name="Bruemmer F."/>
            <person name="Labrenz M."/>
            <person name="Spormann A.M."/>
            <person name="Op den Camp H."/>
            <person name="Overmann J."/>
            <person name="Amann R."/>
            <person name="Jetten M.S.M."/>
            <person name="Mascher T."/>
            <person name="Medema M.H."/>
            <person name="Devos D.P."/>
            <person name="Kaster A.-K."/>
            <person name="Ovreas L."/>
            <person name="Rohde M."/>
            <person name="Galperin M.Y."/>
            <person name="Jogler C."/>
        </authorList>
    </citation>
    <scope>NUCLEOTIDE SEQUENCE [LARGE SCALE GENOMIC DNA]</scope>
    <source>
        <strain evidence="1 2">FC18</strain>
    </source>
</reference>
<dbReference type="EMBL" id="CP042912">
    <property type="protein sequence ID" value="QEG22088.1"/>
    <property type="molecule type" value="Genomic_DNA"/>
</dbReference>
<dbReference type="Proteomes" id="UP000322214">
    <property type="component" value="Chromosome"/>
</dbReference>
<evidence type="ECO:0000313" key="2">
    <source>
        <dbReference type="Proteomes" id="UP000322214"/>
    </source>
</evidence>
<protein>
    <submittedName>
        <fullName evidence="1">Uncharacterized protein</fullName>
    </submittedName>
</protein>
<keyword evidence="2" id="KW-1185">Reference proteome</keyword>
<proteinExistence type="predicted"/>
<name>A0A5B9P726_9BACT</name>
<organism evidence="1 2">
    <name type="scientific">Mariniblastus fucicola</name>
    <dbReference type="NCBI Taxonomy" id="980251"/>
    <lineage>
        <taxon>Bacteria</taxon>
        <taxon>Pseudomonadati</taxon>
        <taxon>Planctomycetota</taxon>
        <taxon>Planctomycetia</taxon>
        <taxon>Pirellulales</taxon>
        <taxon>Pirellulaceae</taxon>
        <taxon>Mariniblastus</taxon>
    </lineage>
</organism>